<feature type="domain" description="Heterokaryon incompatibility" evidence="2">
    <location>
        <begin position="25"/>
        <end position="125"/>
    </location>
</feature>
<dbReference type="SUPFAM" id="SSF52540">
    <property type="entry name" value="P-loop containing nucleoside triphosphate hydrolases"/>
    <property type="match status" value="1"/>
</dbReference>
<dbReference type="Proteomes" id="UP000800092">
    <property type="component" value="Unassembled WGS sequence"/>
</dbReference>
<dbReference type="Gene3D" id="1.25.40.10">
    <property type="entry name" value="Tetratricopeptide repeat domain"/>
    <property type="match status" value="3"/>
</dbReference>
<dbReference type="InterPro" id="IPR027417">
    <property type="entry name" value="P-loop_NTPase"/>
</dbReference>
<dbReference type="EMBL" id="ML991919">
    <property type="protein sequence ID" value="KAF2228519.1"/>
    <property type="molecule type" value="Genomic_DNA"/>
</dbReference>
<dbReference type="AlphaFoldDB" id="A0A6A6GSC8"/>
<feature type="domain" description="NACHT" evidence="1">
    <location>
        <begin position="251"/>
        <end position="401"/>
    </location>
</feature>
<sequence length="1006" mass="114642">MRLLTLEKHGNVAWAEFNRDETPPYAILSHRWGIEEVSFLDLVNRSGKSKVGYHKIVFYGEQAALDGLQYFWVDTCCIDKRNITELTEAINSMFRWYRNATKCYVYLSDVSTSTRGPNVEIFRSTWEPEFRSSKWFTRGWTLQELLAPVSVIFYSSQYERLGDKHSLIGPIHEITGIPRMALDGHPLDTFSVTERMAWASKRQTTEEEDSAYCLLGIFSIFMPLIYGEGRENALRWLEREVDGVSAACLGGIGKTQLALKLAYRTQAKYKNCSVFWIPATDMDSLHQAYQDIAEQLGIAGWDEEKADVKKLVQAHLSQAETRPWLLVFDNADEMGMWIRTPGSEPGFTPGPGGLKEYLPKSKQGCIVFTTRDKKTAIKLTAPNVIELPEMEEDGAIQLLQKSVVNPGLHVEQHAKALVRELTYLPLAIVQAVAYINENSMALADYLSLLREQEEAVIELLSEAFEDDWRYPWMKNPVATTWLISFEQIRRRDALAADYLSFIACIDRKDIPQSLLPAGSSRRQELEAIGTLRAYSFITRREQAAVFDLHRLVHLATRSWLREEGELSHWTKVAITRLDDVFPNNEYQKRAQWRILLQHASYALQSGLVSPNDNRKLSLACKYGMSMFKDGRYSEAEAPLQEVVQVRESMLGLFQDAEELGIQVIEARRRLLGSYHLDVLTVAAKIVLLHAVQGKWNEAERLEEQTTRHCLQVLGAEHAVTLECIQNLAITYMRQDTLISMFDLAWAYKEQGRCNDAEKLDAQVMEIRIKVLGKEHPDTLESMAMVAKAYMHQGRWNEAEEITMRVVDASSRVLGTDHLATLRKMSWLGLIYSSQGRLQEAEDLAFRVVEMTKRTLGKEHPDTLESMTDLASTYRKLDRWQDAEALDVEVMQARKTKLGLEHPNTLISIASLALTYRGQGRWKEAEELGVIAMETRKKVLGEEHPDTLISMSTLAIIWKGQGHNEEAVKLMNKCVQLRTQILGPSHHLTLSSMKALNDWKLESLDIA</sequence>
<evidence type="ECO:0000259" key="2">
    <source>
        <dbReference type="Pfam" id="PF06985"/>
    </source>
</evidence>
<keyword evidence="4" id="KW-1185">Reference proteome</keyword>
<dbReference type="InterPro" id="IPR011990">
    <property type="entry name" value="TPR-like_helical_dom_sf"/>
</dbReference>
<organism evidence="3 4">
    <name type="scientific">Viridothelium virens</name>
    <name type="common">Speckled blister lichen</name>
    <name type="synonym">Trypethelium virens</name>
    <dbReference type="NCBI Taxonomy" id="1048519"/>
    <lineage>
        <taxon>Eukaryota</taxon>
        <taxon>Fungi</taxon>
        <taxon>Dikarya</taxon>
        <taxon>Ascomycota</taxon>
        <taxon>Pezizomycotina</taxon>
        <taxon>Dothideomycetes</taxon>
        <taxon>Dothideomycetes incertae sedis</taxon>
        <taxon>Trypetheliales</taxon>
        <taxon>Trypetheliaceae</taxon>
        <taxon>Viridothelium</taxon>
    </lineage>
</organism>
<reference evidence="3" key="1">
    <citation type="journal article" date="2020" name="Stud. Mycol.">
        <title>101 Dothideomycetes genomes: a test case for predicting lifestyles and emergence of pathogens.</title>
        <authorList>
            <person name="Haridas S."/>
            <person name="Albert R."/>
            <person name="Binder M."/>
            <person name="Bloem J."/>
            <person name="Labutti K."/>
            <person name="Salamov A."/>
            <person name="Andreopoulos B."/>
            <person name="Baker S."/>
            <person name="Barry K."/>
            <person name="Bills G."/>
            <person name="Bluhm B."/>
            <person name="Cannon C."/>
            <person name="Castanera R."/>
            <person name="Culley D."/>
            <person name="Daum C."/>
            <person name="Ezra D."/>
            <person name="Gonzalez J."/>
            <person name="Henrissat B."/>
            <person name="Kuo A."/>
            <person name="Liang C."/>
            <person name="Lipzen A."/>
            <person name="Lutzoni F."/>
            <person name="Magnuson J."/>
            <person name="Mondo S."/>
            <person name="Nolan M."/>
            <person name="Ohm R."/>
            <person name="Pangilinan J."/>
            <person name="Park H.-J."/>
            <person name="Ramirez L."/>
            <person name="Alfaro M."/>
            <person name="Sun H."/>
            <person name="Tritt A."/>
            <person name="Yoshinaga Y."/>
            <person name="Zwiers L.-H."/>
            <person name="Turgeon B."/>
            <person name="Goodwin S."/>
            <person name="Spatafora J."/>
            <person name="Crous P."/>
            <person name="Grigoriev I."/>
        </authorList>
    </citation>
    <scope>NUCLEOTIDE SEQUENCE</scope>
    <source>
        <strain evidence="3">Tuck. ex Michener</strain>
    </source>
</reference>
<dbReference type="Gene3D" id="3.40.50.300">
    <property type="entry name" value="P-loop containing nucleotide triphosphate hydrolases"/>
    <property type="match status" value="1"/>
</dbReference>
<dbReference type="SUPFAM" id="SSF48452">
    <property type="entry name" value="TPR-like"/>
    <property type="match status" value="3"/>
</dbReference>
<accession>A0A6A6GSC8</accession>
<dbReference type="PANTHER" id="PTHR46082">
    <property type="entry name" value="ATP/GTP-BINDING PROTEIN-RELATED"/>
    <property type="match status" value="1"/>
</dbReference>
<proteinExistence type="predicted"/>
<evidence type="ECO:0000313" key="3">
    <source>
        <dbReference type="EMBL" id="KAF2228519.1"/>
    </source>
</evidence>
<gene>
    <name evidence="3" type="ORF">EV356DRAFT_571820</name>
</gene>
<dbReference type="Pfam" id="PF13424">
    <property type="entry name" value="TPR_12"/>
    <property type="match status" value="2"/>
</dbReference>
<dbReference type="InterPro" id="IPR010730">
    <property type="entry name" value="HET"/>
</dbReference>
<dbReference type="Pfam" id="PF13374">
    <property type="entry name" value="TPR_10"/>
    <property type="match status" value="3"/>
</dbReference>
<dbReference type="OrthoDB" id="674604at2759"/>
<dbReference type="PANTHER" id="PTHR46082:SF6">
    <property type="entry name" value="AAA+ ATPASE DOMAIN-CONTAINING PROTEIN-RELATED"/>
    <property type="match status" value="1"/>
</dbReference>
<evidence type="ECO:0000259" key="1">
    <source>
        <dbReference type="Pfam" id="PF05729"/>
    </source>
</evidence>
<evidence type="ECO:0000313" key="4">
    <source>
        <dbReference type="Proteomes" id="UP000800092"/>
    </source>
</evidence>
<protein>
    <submittedName>
        <fullName evidence="3">HET-domain-containing protein</fullName>
    </submittedName>
</protein>
<dbReference type="InterPro" id="IPR007111">
    <property type="entry name" value="NACHT_NTPase"/>
</dbReference>
<dbReference type="Pfam" id="PF06985">
    <property type="entry name" value="HET"/>
    <property type="match status" value="1"/>
</dbReference>
<dbReference type="Pfam" id="PF05729">
    <property type="entry name" value="NACHT"/>
    <property type="match status" value="1"/>
</dbReference>
<dbReference type="InterPro" id="IPR053137">
    <property type="entry name" value="NLR-like"/>
</dbReference>
<name>A0A6A6GSC8_VIRVR</name>
<dbReference type="GO" id="GO:0043531">
    <property type="term" value="F:ADP binding"/>
    <property type="evidence" value="ECO:0007669"/>
    <property type="project" value="InterPro"/>
</dbReference>